<evidence type="ECO:0000313" key="2">
    <source>
        <dbReference type="EMBL" id="KAL0264361.1"/>
    </source>
</evidence>
<gene>
    <name evidence="2" type="ORF">SLS55_000309</name>
</gene>
<feature type="region of interest" description="Disordered" evidence="1">
    <location>
        <begin position="270"/>
        <end position="296"/>
    </location>
</feature>
<feature type="compositionally biased region" description="Pro residues" evidence="1">
    <location>
        <begin position="404"/>
        <end position="417"/>
    </location>
</feature>
<accession>A0ABR3CTY2</accession>
<feature type="region of interest" description="Disordered" evidence="1">
    <location>
        <begin position="404"/>
        <end position="428"/>
    </location>
</feature>
<feature type="compositionally biased region" description="Low complexity" evidence="1">
    <location>
        <begin position="418"/>
        <end position="428"/>
    </location>
</feature>
<organism evidence="2 3">
    <name type="scientific">Diplodia seriata</name>
    <dbReference type="NCBI Taxonomy" id="420778"/>
    <lineage>
        <taxon>Eukaryota</taxon>
        <taxon>Fungi</taxon>
        <taxon>Dikarya</taxon>
        <taxon>Ascomycota</taxon>
        <taxon>Pezizomycotina</taxon>
        <taxon>Dothideomycetes</taxon>
        <taxon>Dothideomycetes incertae sedis</taxon>
        <taxon>Botryosphaeriales</taxon>
        <taxon>Botryosphaeriaceae</taxon>
        <taxon>Diplodia</taxon>
    </lineage>
</organism>
<proteinExistence type="predicted"/>
<feature type="compositionally biased region" description="Acidic residues" evidence="1">
    <location>
        <begin position="593"/>
        <end position="624"/>
    </location>
</feature>
<sequence length="716" mass="78118">TTPVTPHALSIAMPQLTAEHSDSSLDESVHFEHLSTARGPLADFARTPLYPPPVASPVSRPCRPLPNGTCNCGLGPSAVHTPTFAQLAAVNGSVNTVAYCSNPFTGAEPDYSSIRPMRARVVIRTPSEYLGEGPSTHQDPPSSSDYSDDDEQQYPETTRRPTPVDQAQAEVNRMLHARRTGQPAGARLAVLPILHRRIGSPSGEEDGEFEPHYPETTRRPTPLDQAQAEVNRMLRAQGTAAVRRPSPARLPSISAAPETVAAMSVQPLRVSPGFHSSDDAEGNVGDGGSGSNGNSYRPNGNNVYQVHRAIIPYIGPLGAILPFPPLLREWEDEELEEALPSPTASTRSSDILNDPFYVRHSSASAWSEVSHYSEFYPAERSDSDQPAMPLPELGEPFPPFPFASPRAVPPVLQPPHPAATSSAADGSSTDALLPMPMWRQALAFYDVDVESGDALSGDAIVHNFLAAARATDVERRRLVSVIVTTRSALTARRGGSDNLRWSDCTWCLNCRQLSNAGQRSRDGGDVWCMVTAINVLYEHDRYHWPMLPVLEYGDADNFFERQAPRRYNLMDRVYHWNLLFLFEDPFAPRFEDSSTEDDSPEDDSPEDDSPEDDSPEDEDSEDEAPVSPRTIPTGDPLDGWDRDGAASHDSGSYSPASISPVPPETHSDEGWNRNFSWSQSSGTARRGSDSYSPTDDELCPLSPTTSVRSGSLGETW</sequence>
<protein>
    <submittedName>
        <fullName evidence="2">Uncharacterized protein</fullName>
    </submittedName>
</protein>
<dbReference type="GeneID" id="92004394"/>
<feature type="region of interest" description="Disordered" evidence="1">
    <location>
        <begin position="127"/>
        <end position="166"/>
    </location>
</feature>
<feature type="compositionally biased region" description="Basic and acidic residues" evidence="1">
    <location>
        <begin position="209"/>
        <end position="218"/>
    </location>
</feature>
<dbReference type="Proteomes" id="UP001430584">
    <property type="component" value="Unassembled WGS sequence"/>
</dbReference>
<feature type="compositionally biased region" description="Polar residues" evidence="1">
    <location>
        <begin position="673"/>
        <end position="693"/>
    </location>
</feature>
<feature type="non-terminal residue" evidence="2">
    <location>
        <position position="1"/>
    </location>
</feature>
<feature type="region of interest" description="Disordered" evidence="1">
    <location>
        <begin position="590"/>
        <end position="716"/>
    </location>
</feature>
<evidence type="ECO:0000313" key="3">
    <source>
        <dbReference type="Proteomes" id="UP001430584"/>
    </source>
</evidence>
<reference evidence="2 3" key="1">
    <citation type="submission" date="2024-02" db="EMBL/GenBank/DDBJ databases">
        <title>De novo assembly and annotation of 12 fungi associated with fruit tree decline syndrome in Ontario, Canada.</title>
        <authorList>
            <person name="Sulman M."/>
            <person name="Ellouze W."/>
            <person name="Ilyukhin E."/>
        </authorList>
    </citation>
    <scope>NUCLEOTIDE SEQUENCE [LARGE SCALE GENOMIC DNA]</scope>
    <source>
        <strain evidence="2 3">FDS-637</strain>
    </source>
</reference>
<dbReference type="RefSeq" id="XP_066637101.1">
    <property type="nucleotide sequence ID" value="XM_066771822.1"/>
</dbReference>
<comment type="caution">
    <text evidence="2">The sequence shown here is derived from an EMBL/GenBank/DDBJ whole genome shotgun (WGS) entry which is preliminary data.</text>
</comment>
<dbReference type="EMBL" id="JAJVCZ030000001">
    <property type="protein sequence ID" value="KAL0264361.1"/>
    <property type="molecule type" value="Genomic_DNA"/>
</dbReference>
<feature type="region of interest" description="Disordered" evidence="1">
    <location>
        <begin position="198"/>
        <end position="220"/>
    </location>
</feature>
<feature type="compositionally biased region" description="Polar residues" evidence="1">
    <location>
        <begin position="702"/>
        <end position="716"/>
    </location>
</feature>
<keyword evidence="3" id="KW-1185">Reference proteome</keyword>
<name>A0ABR3CTY2_9PEZI</name>
<evidence type="ECO:0000256" key="1">
    <source>
        <dbReference type="SAM" id="MobiDB-lite"/>
    </source>
</evidence>